<accession>A0AC61L4M1</accession>
<organism evidence="1 2">
    <name type="scientific">Candidatus Methanogaster sp</name>
    <dbReference type="NCBI Taxonomy" id="3386292"/>
    <lineage>
        <taxon>Archaea</taxon>
        <taxon>Methanobacteriati</taxon>
        <taxon>Methanobacteriota</taxon>
        <taxon>Stenosarchaea group</taxon>
        <taxon>Methanomicrobia</taxon>
        <taxon>Methanosarcinales</taxon>
        <taxon>ANME-2 cluster</taxon>
        <taxon>Candidatus Methanogasteraceae</taxon>
        <taxon>Candidatus Methanogaster</taxon>
    </lineage>
</organism>
<sequence length="96" mass="10888">MDTEVVDVEVLLELGETMIVREKEFSESSRAIAELSEEDHPDEEAYLKEFYTRVHGFMDKTTDLITAYQEYIAALENACTERDTKALPSSCCGCLL</sequence>
<comment type="caution">
    <text evidence="1">The sequence shown here is derived from an EMBL/GenBank/DDBJ whole genome shotgun (WGS) entry which is preliminary data.</text>
</comment>
<gene>
    <name evidence="1" type="ORF">C4B59_06120</name>
</gene>
<proteinExistence type="predicted"/>
<name>A0AC61L4M1_9EURY</name>
<dbReference type="EMBL" id="PQXF01000008">
    <property type="protein sequence ID" value="PXF61129.1"/>
    <property type="molecule type" value="Genomic_DNA"/>
</dbReference>
<dbReference type="Proteomes" id="UP000248329">
    <property type="component" value="Unassembled WGS sequence"/>
</dbReference>
<evidence type="ECO:0000313" key="1">
    <source>
        <dbReference type="EMBL" id="PXF61129.1"/>
    </source>
</evidence>
<reference evidence="1" key="1">
    <citation type="submission" date="2018-01" db="EMBL/GenBank/DDBJ databases">
        <authorList>
            <person name="Krukenberg V."/>
        </authorList>
    </citation>
    <scope>NUCLEOTIDE SEQUENCE</scope>
    <source>
        <strain evidence="1">E20ANME2</strain>
    </source>
</reference>
<protein>
    <submittedName>
        <fullName evidence="1">Uncharacterized protein</fullName>
    </submittedName>
</protein>
<evidence type="ECO:0000313" key="2">
    <source>
        <dbReference type="Proteomes" id="UP000248329"/>
    </source>
</evidence>